<proteinExistence type="predicted"/>
<reference evidence="1 2" key="1">
    <citation type="submission" date="2016-06" db="EMBL/GenBank/DDBJ databases">
        <authorList>
            <person name="Kjaerup R.B."/>
            <person name="Dalgaard T.S."/>
            <person name="Juul-Madsen H.R."/>
        </authorList>
    </citation>
    <scope>NUCLEOTIDE SEQUENCE [LARGE SCALE GENOMIC DNA]</scope>
</reference>
<dbReference type="EMBL" id="KX397369">
    <property type="protein sequence ID" value="ANZ49443.1"/>
    <property type="molecule type" value="Genomic_DNA"/>
</dbReference>
<dbReference type="GeneID" id="29061935"/>
<accession>A0A1B2IDV9</accession>
<organism evidence="1 2">
    <name type="scientific">Erwinia phage vB_EamM_Kwan</name>
    <dbReference type="NCBI Taxonomy" id="1883374"/>
    <lineage>
        <taxon>Viruses</taxon>
        <taxon>Duplodnaviria</taxon>
        <taxon>Heunggongvirae</taxon>
        <taxon>Uroviricota</taxon>
        <taxon>Caudoviricetes</taxon>
        <taxon>Chimalliviridae</taxon>
        <taxon>Wellingtonvirus</taxon>
        <taxon>Wellingtonvirus wellington</taxon>
    </lineage>
</organism>
<dbReference type="RefSeq" id="YP_009278696.1">
    <property type="nucleotide sequence ID" value="NC_031010.1"/>
</dbReference>
<sequence>MRKIALSEIDSFGRSEQRMSYCIFLKSKGPDSVNGNNEFIEVTPAQADALHTFLKAMNNPDVIVKFPEWRTLTLGDIQISAVGDRHPMVQVMKEQHITVEHYRQWAKEIIHRSMNISFMEVIRLPNAGFLSVTGDWALYPRANDFVLAYLRPEMSDAVPPTNVVALGERLRKIAKSELVKDGELVLKSDGFHCDLGPITNAELIYIAESILPRT</sequence>
<protein>
    <submittedName>
        <fullName evidence="1">Uncharacterized protein</fullName>
    </submittedName>
</protein>
<dbReference type="KEGG" id="vg:29061935"/>
<evidence type="ECO:0000313" key="1">
    <source>
        <dbReference type="EMBL" id="ANZ49443.1"/>
    </source>
</evidence>
<gene>
    <name evidence="1" type="ORF">KWAN_91</name>
</gene>
<dbReference type="Proteomes" id="UP000202923">
    <property type="component" value="Genome"/>
</dbReference>
<evidence type="ECO:0000313" key="2">
    <source>
        <dbReference type="Proteomes" id="UP000202923"/>
    </source>
</evidence>
<name>A0A1B2IDV9_9CAUD</name>